<evidence type="ECO:0000256" key="1">
    <source>
        <dbReference type="ARBA" id="ARBA00004377"/>
    </source>
</evidence>
<keyword evidence="5" id="KW-0812">Transmembrane</keyword>
<evidence type="ECO:0000259" key="9">
    <source>
        <dbReference type="Pfam" id="PF19029"/>
    </source>
</evidence>
<dbReference type="PANTHER" id="PTHR35893:SF3">
    <property type="entry name" value="INNER MEMBRANE PROTEIN"/>
    <property type="match status" value="1"/>
</dbReference>
<feature type="domain" description="DUF883" evidence="9">
    <location>
        <begin position="72"/>
        <end position="101"/>
    </location>
</feature>
<keyword evidence="7" id="KW-0472">Membrane</keyword>
<dbReference type="Pfam" id="PF19029">
    <property type="entry name" value="DUF883_C"/>
    <property type="match status" value="1"/>
</dbReference>
<feature type="domain" description="DUF883" evidence="8">
    <location>
        <begin position="8"/>
        <end position="59"/>
    </location>
</feature>
<evidence type="ECO:0000256" key="4">
    <source>
        <dbReference type="ARBA" id="ARBA00022519"/>
    </source>
</evidence>
<keyword evidence="3" id="KW-1003">Cell membrane</keyword>
<organism evidence="10 11">
    <name type="scientific">Denitratisoma oestradiolicum</name>
    <dbReference type="NCBI Taxonomy" id="311182"/>
    <lineage>
        <taxon>Bacteria</taxon>
        <taxon>Pseudomonadati</taxon>
        <taxon>Pseudomonadota</taxon>
        <taxon>Betaproteobacteria</taxon>
        <taxon>Nitrosomonadales</taxon>
        <taxon>Sterolibacteriaceae</taxon>
        <taxon>Denitratisoma</taxon>
    </lineage>
</organism>
<proteinExistence type="inferred from homology"/>
<evidence type="ECO:0000256" key="3">
    <source>
        <dbReference type="ARBA" id="ARBA00022475"/>
    </source>
</evidence>
<evidence type="ECO:0000256" key="6">
    <source>
        <dbReference type="ARBA" id="ARBA00022989"/>
    </source>
</evidence>
<evidence type="ECO:0000313" key="11">
    <source>
        <dbReference type="Proteomes" id="UP000515733"/>
    </source>
</evidence>
<evidence type="ECO:0000313" key="10">
    <source>
        <dbReference type="EMBL" id="CAB1367745.1"/>
    </source>
</evidence>
<evidence type="ECO:0000259" key="8">
    <source>
        <dbReference type="Pfam" id="PF05957"/>
    </source>
</evidence>
<keyword evidence="4" id="KW-0997">Cell inner membrane</keyword>
<sequence length="101" mass="10645">MTDIVTKEKLVADFKLVVADAEELLKATAGQAGDKVAELRGRIQDNLAHAKDSLAEAQEVVVAKAKAAGRATDDYVHDNPWRAVGIAAGVGLLVGLLIGRR</sequence>
<reference evidence="10 11" key="1">
    <citation type="submission" date="2020-03" db="EMBL/GenBank/DDBJ databases">
        <authorList>
            <consortium name="Genoscope - CEA"/>
            <person name="William W."/>
        </authorList>
    </citation>
    <scope>NUCLEOTIDE SEQUENCE [LARGE SCALE GENOMIC DNA]</scope>
    <source>
        <strain evidence="11">DSM 16959</strain>
    </source>
</reference>
<dbReference type="InterPro" id="IPR010279">
    <property type="entry name" value="YqjD/ElaB"/>
</dbReference>
<dbReference type="GO" id="GO:0043022">
    <property type="term" value="F:ribosome binding"/>
    <property type="evidence" value="ECO:0007669"/>
    <property type="project" value="InterPro"/>
</dbReference>
<dbReference type="RefSeq" id="WP_145769888.1">
    <property type="nucleotide sequence ID" value="NZ_LR778301.1"/>
</dbReference>
<evidence type="ECO:0008006" key="12">
    <source>
        <dbReference type="Google" id="ProtNLM"/>
    </source>
</evidence>
<protein>
    <recommendedName>
        <fullName evidence="12">DUF883 domain-containing protein</fullName>
    </recommendedName>
</protein>
<dbReference type="Proteomes" id="UP000515733">
    <property type="component" value="Chromosome"/>
</dbReference>
<accession>A0A6S6XSN7</accession>
<evidence type="ECO:0000256" key="2">
    <source>
        <dbReference type="ARBA" id="ARBA00010423"/>
    </source>
</evidence>
<dbReference type="InterPro" id="IPR043605">
    <property type="entry name" value="DUF883_C"/>
</dbReference>
<name>A0A6S6XSN7_9PROT</name>
<comment type="similarity">
    <text evidence="2">Belongs to the ElaB/YgaM/YqjD family.</text>
</comment>
<keyword evidence="11" id="KW-1185">Reference proteome</keyword>
<comment type="subcellular location">
    <subcellularLocation>
        <location evidence="1">Cell inner membrane</location>
        <topology evidence="1">Single-pass membrane protein</topology>
    </subcellularLocation>
</comment>
<evidence type="ECO:0000256" key="5">
    <source>
        <dbReference type="ARBA" id="ARBA00022692"/>
    </source>
</evidence>
<dbReference type="KEGG" id="doe:DENOEST_0580"/>
<dbReference type="Pfam" id="PF05957">
    <property type="entry name" value="DUF883"/>
    <property type="match status" value="1"/>
</dbReference>
<dbReference type="EMBL" id="LR778301">
    <property type="protein sequence ID" value="CAB1367745.1"/>
    <property type="molecule type" value="Genomic_DNA"/>
</dbReference>
<dbReference type="AlphaFoldDB" id="A0A6S6XSN7"/>
<dbReference type="InterPro" id="IPR043604">
    <property type="entry name" value="DUF883_N"/>
</dbReference>
<dbReference type="PANTHER" id="PTHR35893">
    <property type="entry name" value="INNER MEMBRANE PROTEIN-RELATED"/>
    <property type="match status" value="1"/>
</dbReference>
<evidence type="ECO:0000256" key="7">
    <source>
        <dbReference type="ARBA" id="ARBA00023136"/>
    </source>
</evidence>
<keyword evidence="6" id="KW-1133">Transmembrane helix</keyword>
<dbReference type="OrthoDB" id="9181874at2"/>
<gene>
    <name evidence="10" type="ORF">DENOEST_0580</name>
</gene>
<dbReference type="GO" id="GO:0005886">
    <property type="term" value="C:plasma membrane"/>
    <property type="evidence" value="ECO:0007669"/>
    <property type="project" value="UniProtKB-SubCell"/>
</dbReference>